<evidence type="ECO:0000313" key="9">
    <source>
        <dbReference type="Proteomes" id="UP000176198"/>
    </source>
</evidence>
<dbReference type="GO" id="GO:0006412">
    <property type="term" value="P:translation"/>
    <property type="evidence" value="ECO:0007669"/>
    <property type="project" value="UniProtKB-UniRule"/>
</dbReference>
<evidence type="ECO:0000313" key="8">
    <source>
        <dbReference type="EMBL" id="OGM02807.1"/>
    </source>
</evidence>
<keyword evidence="2 5" id="KW-0689">Ribosomal protein</keyword>
<comment type="subunit">
    <text evidence="5">Part of the 30S ribosomal subunit. Forms a loose heterodimer with protein S19. Forms two bridges to the 50S subunit in the 70S ribosome.</text>
</comment>
<keyword evidence="5" id="KW-0694">RNA-binding</keyword>
<dbReference type="GO" id="GO:0019843">
    <property type="term" value="F:rRNA binding"/>
    <property type="evidence" value="ECO:0007669"/>
    <property type="project" value="UniProtKB-UniRule"/>
</dbReference>
<dbReference type="HAMAP" id="MF_01315">
    <property type="entry name" value="Ribosomal_uS13"/>
    <property type="match status" value="1"/>
</dbReference>
<accession>A0A1F7WJR5</accession>
<sequence length="135" mass="15232">MARISGVELQDNWKVDYALTRIKGIGWSIAEQILKKANLPSSKRLSELSSDEVAKLASEVDKYPTEGELLRQVKSNVTRLHAIGSYRGVRHSRGLPVRGQRTRTNARTKRGKRRTVGAFKKEALTKMQQTQKGEK</sequence>
<dbReference type="GO" id="GO:0015935">
    <property type="term" value="C:small ribosomal subunit"/>
    <property type="evidence" value="ECO:0007669"/>
    <property type="project" value="TreeGrafter"/>
</dbReference>
<dbReference type="PIRSF" id="PIRSF002134">
    <property type="entry name" value="Ribosomal_S13"/>
    <property type="match status" value="1"/>
</dbReference>
<dbReference type="PROSITE" id="PS00646">
    <property type="entry name" value="RIBOSOMAL_S13_1"/>
    <property type="match status" value="1"/>
</dbReference>
<comment type="caution">
    <text evidence="8">The sequence shown here is derived from an EMBL/GenBank/DDBJ whole genome shotgun (WGS) entry which is preliminary data.</text>
</comment>
<dbReference type="GO" id="GO:0000049">
    <property type="term" value="F:tRNA binding"/>
    <property type="evidence" value="ECO:0007669"/>
    <property type="project" value="UniProtKB-UniRule"/>
</dbReference>
<dbReference type="EMBL" id="MGFJ01000014">
    <property type="protein sequence ID" value="OGM02807.1"/>
    <property type="molecule type" value="Genomic_DNA"/>
</dbReference>
<comment type="function">
    <text evidence="5">Located at the top of the head of the 30S subunit, it contacts several helices of the 16S rRNA. In the 70S ribosome it contacts the 23S rRNA (bridge B1a) and protein L5 of the 50S subunit (bridge B1b), connecting the 2 subunits; these bridges are implicated in subunit movement. Contacts the tRNAs in the A and P-sites.</text>
</comment>
<name>A0A1F7WJR5_9BACT</name>
<dbReference type="Pfam" id="PF00416">
    <property type="entry name" value="Ribosomal_S13"/>
    <property type="match status" value="1"/>
</dbReference>
<dbReference type="AlphaFoldDB" id="A0A1F7WJR5"/>
<feature type="compositionally biased region" description="Basic residues" evidence="7">
    <location>
        <begin position="100"/>
        <end position="115"/>
    </location>
</feature>
<organism evidence="8 9">
    <name type="scientific">Candidatus Woesebacteria bacterium GWA1_41_8</name>
    <dbReference type="NCBI Taxonomy" id="1802471"/>
    <lineage>
        <taxon>Bacteria</taxon>
        <taxon>Candidatus Woeseibacteriota</taxon>
    </lineage>
</organism>
<keyword evidence="5" id="KW-0820">tRNA-binding</keyword>
<protein>
    <recommendedName>
        <fullName evidence="4 5">Small ribosomal subunit protein uS13</fullName>
    </recommendedName>
</protein>
<reference evidence="8 9" key="1">
    <citation type="journal article" date="2016" name="Nat. Commun.">
        <title>Thousands of microbial genomes shed light on interconnected biogeochemical processes in an aquifer system.</title>
        <authorList>
            <person name="Anantharaman K."/>
            <person name="Brown C.T."/>
            <person name="Hug L.A."/>
            <person name="Sharon I."/>
            <person name="Castelle C.J."/>
            <person name="Probst A.J."/>
            <person name="Thomas B.C."/>
            <person name="Singh A."/>
            <person name="Wilkins M.J."/>
            <person name="Karaoz U."/>
            <person name="Brodie E.L."/>
            <person name="Williams K.H."/>
            <person name="Hubbard S.S."/>
            <person name="Banfield J.F."/>
        </authorList>
    </citation>
    <scope>NUCLEOTIDE SEQUENCE [LARGE SCALE GENOMIC DNA]</scope>
</reference>
<dbReference type="STRING" id="1802471.A2115_01875"/>
<feature type="compositionally biased region" description="Polar residues" evidence="7">
    <location>
        <begin position="126"/>
        <end position="135"/>
    </location>
</feature>
<dbReference type="PANTHER" id="PTHR10871:SF1">
    <property type="entry name" value="SMALL RIBOSOMAL SUBUNIT PROTEIN US13M"/>
    <property type="match status" value="1"/>
</dbReference>
<dbReference type="InterPro" id="IPR010979">
    <property type="entry name" value="Ribosomal_uS13-like_H2TH"/>
</dbReference>
<dbReference type="Proteomes" id="UP000176198">
    <property type="component" value="Unassembled WGS sequence"/>
</dbReference>
<dbReference type="PROSITE" id="PS50159">
    <property type="entry name" value="RIBOSOMAL_S13_2"/>
    <property type="match status" value="1"/>
</dbReference>
<evidence type="ECO:0000256" key="3">
    <source>
        <dbReference type="ARBA" id="ARBA00023274"/>
    </source>
</evidence>
<dbReference type="SUPFAM" id="SSF46946">
    <property type="entry name" value="S13-like H2TH domain"/>
    <property type="match status" value="1"/>
</dbReference>
<dbReference type="Gene3D" id="1.10.8.50">
    <property type="match status" value="1"/>
</dbReference>
<keyword evidence="3 5" id="KW-0687">Ribonucleoprotein</keyword>
<dbReference type="InterPro" id="IPR027437">
    <property type="entry name" value="Rbsml_uS13_C"/>
</dbReference>
<gene>
    <name evidence="5" type="primary">rpsM</name>
    <name evidence="8" type="ORF">A2115_01875</name>
</gene>
<evidence type="ECO:0000256" key="2">
    <source>
        <dbReference type="ARBA" id="ARBA00022980"/>
    </source>
</evidence>
<evidence type="ECO:0000256" key="6">
    <source>
        <dbReference type="RuleBase" id="RU003830"/>
    </source>
</evidence>
<feature type="region of interest" description="Disordered" evidence="7">
    <location>
        <begin position="91"/>
        <end position="135"/>
    </location>
</feature>
<evidence type="ECO:0000256" key="1">
    <source>
        <dbReference type="ARBA" id="ARBA00008080"/>
    </source>
</evidence>
<dbReference type="GO" id="GO:0005829">
    <property type="term" value="C:cytosol"/>
    <property type="evidence" value="ECO:0007669"/>
    <property type="project" value="TreeGrafter"/>
</dbReference>
<dbReference type="FunFam" id="1.10.8.50:FF:000001">
    <property type="entry name" value="30S ribosomal protein S13"/>
    <property type="match status" value="1"/>
</dbReference>
<dbReference type="Gene3D" id="4.10.910.10">
    <property type="entry name" value="30s ribosomal protein s13, domain 2"/>
    <property type="match status" value="1"/>
</dbReference>
<dbReference type="InterPro" id="IPR018269">
    <property type="entry name" value="Ribosomal_uS13_CS"/>
</dbReference>
<comment type="similarity">
    <text evidence="1 5 6">Belongs to the universal ribosomal protein uS13 family.</text>
</comment>
<evidence type="ECO:0000256" key="7">
    <source>
        <dbReference type="SAM" id="MobiDB-lite"/>
    </source>
</evidence>
<evidence type="ECO:0000256" key="5">
    <source>
        <dbReference type="HAMAP-Rule" id="MF_01315"/>
    </source>
</evidence>
<dbReference type="GO" id="GO:0003735">
    <property type="term" value="F:structural constituent of ribosome"/>
    <property type="evidence" value="ECO:0007669"/>
    <property type="project" value="InterPro"/>
</dbReference>
<dbReference type="PANTHER" id="PTHR10871">
    <property type="entry name" value="30S RIBOSOMAL PROTEIN S13/40S RIBOSOMAL PROTEIN S18"/>
    <property type="match status" value="1"/>
</dbReference>
<keyword evidence="5" id="KW-0699">rRNA-binding</keyword>
<evidence type="ECO:0000256" key="4">
    <source>
        <dbReference type="ARBA" id="ARBA00035166"/>
    </source>
</evidence>
<dbReference type="InterPro" id="IPR001892">
    <property type="entry name" value="Ribosomal_uS13"/>
</dbReference>
<proteinExistence type="inferred from homology"/>